<name>A0AAF0FMP5_9EURY</name>
<dbReference type="GeneID" id="79949196"/>
<dbReference type="RefSeq" id="WP_278100088.1">
    <property type="nucleotide sequence ID" value="NZ_CP091092.1"/>
</dbReference>
<dbReference type="AlphaFoldDB" id="A0AAF0FMP5"/>
<dbReference type="EMBL" id="CP091092">
    <property type="protein sequence ID" value="WFN37248.1"/>
    <property type="molecule type" value="Genomic_DNA"/>
</dbReference>
<keyword evidence="3" id="KW-1185">Reference proteome</keyword>
<proteinExistence type="predicted"/>
<gene>
    <name evidence="2" type="ORF">L1994_02335</name>
</gene>
<feature type="region of interest" description="Disordered" evidence="1">
    <location>
        <begin position="42"/>
        <end position="70"/>
    </location>
</feature>
<organism evidence="2 3">
    <name type="scientific">Methanomicrobium antiquum</name>
    <dbReference type="NCBI Taxonomy" id="487686"/>
    <lineage>
        <taxon>Archaea</taxon>
        <taxon>Methanobacteriati</taxon>
        <taxon>Methanobacteriota</taxon>
        <taxon>Stenosarchaea group</taxon>
        <taxon>Methanomicrobia</taxon>
        <taxon>Methanomicrobiales</taxon>
        <taxon>Methanomicrobiaceae</taxon>
        <taxon>Methanomicrobium</taxon>
    </lineage>
</organism>
<feature type="compositionally biased region" description="Polar residues" evidence="1">
    <location>
        <begin position="51"/>
        <end position="63"/>
    </location>
</feature>
<accession>A0AAF0FMP5</accession>
<evidence type="ECO:0000256" key="1">
    <source>
        <dbReference type="SAM" id="MobiDB-lite"/>
    </source>
</evidence>
<evidence type="ECO:0000313" key="2">
    <source>
        <dbReference type="EMBL" id="WFN37248.1"/>
    </source>
</evidence>
<protein>
    <submittedName>
        <fullName evidence="2">Uncharacterized protein</fullName>
    </submittedName>
</protein>
<dbReference type="KEGG" id="manq:L1994_02335"/>
<dbReference type="Proteomes" id="UP001218895">
    <property type="component" value="Chromosome"/>
</dbReference>
<evidence type="ECO:0000313" key="3">
    <source>
        <dbReference type="Proteomes" id="UP001218895"/>
    </source>
</evidence>
<sequence length="85" mass="9539">MQKKPRKVTKEDIEAFEKQYPAYGKIGKVMLEAGIWCLVESREEKTDEKGGSQTRNNYHSTPGPTAKINLSVKKINHPIPAGVKN</sequence>
<reference evidence="2" key="1">
    <citation type="submission" date="2022-01" db="EMBL/GenBank/DDBJ databases">
        <title>Complete genome of Methanomicrobium antiquum DSM 21220.</title>
        <authorList>
            <person name="Chen S.-C."/>
            <person name="You Y.-T."/>
            <person name="Zhou Y.-Z."/>
            <person name="Lai M.-C."/>
        </authorList>
    </citation>
    <scope>NUCLEOTIDE SEQUENCE</scope>
    <source>
        <strain evidence="2">DSM 21220</strain>
    </source>
</reference>